<dbReference type="InterPro" id="IPR025799">
    <property type="entry name" value="Arg_MeTrfase"/>
</dbReference>
<evidence type="ECO:0000259" key="7">
    <source>
        <dbReference type="Pfam" id="PF22528"/>
    </source>
</evidence>
<dbReference type="GO" id="GO:0035242">
    <property type="term" value="F:protein-arginine omega-N asymmetric methyltransferase activity"/>
    <property type="evidence" value="ECO:0007669"/>
    <property type="project" value="UniProtKB-EC"/>
</dbReference>
<comment type="catalytic activity">
    <reaction evidence="5">
        <text>L-arginyl-[protein] + S-adenosyl-L-methionine = N(omega)-methyl-L-arginyl-[protein] + S-adenosyl-L-homocysteine + H(+)</text>
        <dbReference type="Rhea" id="RHEA:48100"/>
        <dbReference type="Rhea" id="RHEA-COMP:10532"/>
        <dbReference type="Rhea" id="RHEA-COMP:11990"/>
        <dbReference type="ChEBI" id="CHEBI:15378"/>
        <dbReference type="ChEBI" id="CHEBI:29965"/>
        <dbReference type="ChEBI" id="CHEBI:57856"/>
        <dbReference type="ChEBI" id="CHEBI:59789"/>
        <dbReference type="ChEBI" id="CHEBI:65280"/>
    </reaction>
    <physiologicalReaction direction="left-to-right" evidence="5">
        <dbReference type="Rhea" id="RHEA:48101"/>
    </physiologicalReaction>
</comment>
<proteinExistence type="predicted"/>
<comment type="caution">
    <text evidence="8">The sequence shown here is derived from an EMBL/GenBank/DDBJ whole genome shotgun (WGS) entry which is preliminary data.</text>
</comment>
<dbReference type="FunFam" id="2.70.160.11:FF:000001">
    <property type="entry name" value="Blast:Protein arginine N-methyltransferase 1"/>
    <property type="match status" value="1"/>
</dbReference>
<keyword evidence="4 6" id="KW-0949">S-adenosyl-L-methionine</keyword>
<dbReference type="Pfam" id="PF06325">
    <property type="entry name" value="PrmA"/>
    <property type="match status" value="1"/>
</dbReference>
<dbReference type="GO" id="GO:0042054">
    <property type="term" value="F:histone methyltransferase activity"/>
    <property type="evidence" value="ECO:0007669"/>
    <property type="project" value="TreeGrafter"/>
</dbReference>
<dbReference type="InterPro" id="IPR029063">
    <property type="entry name" value="SAM-dependent_MTases_sf"/>
</dbReference>
<dbReference type="STRING" id="1447883.A0A2B7XEM5"/>
<dbReference type="SUPFAM" id="SSF53335">
    <property type="entry name" value="S-adenosyl-L-methionine-dependent methyltransferases"/>
    <property type="match status" value="1"/>
</dbReference>
<dbReference type="Proteomes" id="UP000224634">
    <property type="component" value="Unassembled WGS sequence"/>
</dbReference>
<dbReference type="PROSITE" id="PS51678">
    <property type="entry name" value="SAM_MT_PRMT"/>
    <property type="match status" value="1"/>
</dbReference>
<protein>
    <recommendedName>
        <fullName evidence="1">type I protein arginine methyltransferase</fullName>
        <ecNumber evidence="1">2.1.1.319</ecNumber>
    </recommendedName>
</protein>
<dbReference type="CDD" id="cd02440">
    <property type="entry name" value="AdoMet_MTases"/>
    <property type="match status" value="1"/>
</dbReference>
<organism evidence="8 9">
    <name type="scientific">Polytolypa hystricis (strain UAMH7299)</name>
    <dbReference type="NCBI Taxonomy" id="1447883"/>
    <lineage>
        <taxon>Eukaryota</taxon>
        <taxon>Fungi</taxon>
        <taxon>Dikarya</taxon>
        <taxon>Ascomycota</taxon>
        <taxon>Pezizomycotina</taxon>
        <taxon>Eurotiomycetes</taxon>
        <taxon>Eurotiomycetidae</taxon>
        <taxon>Onygenales</taxon>
        <taxon>Onygenales incertae sedis</taxon>
        <taxon>Polytolypa</taxon>
    </lineage>
</organism>
<dbReference type="PANTHER" id="PTHR11006">
    <property type="entry name" value="PROTEIN ARGININE N-METHYLTRANSFERASE"/>
    <property type="match status" value="1"/>
</dbReference>
<keyword evidence="9" id="KW-1185">Reference proteome</keyword>
<dbReference type="PANTHER" id="PTHR11006:SF53">
    <property type="entry name" value="PROTEIN ARGININE N-METHYLTRANSFERASE 3"/>
    <property type="match status" value="1"/>
</dbReference>
<evidence type="ECO:0000256" key="5">
    <source>
        <dbReference type="ARBA" id="ARBA00049303"/>
    </source>
</evidence>
<sequence>MNGALAPPPSTSVPLRGVENKVETDPAEARYFTSYDHYGIHEEMLRDEVRTLAYRNAIRQSKHLFTGKVVLDVGCGTGILSMFAVQAGAEHVIGVDNSNIIVKAREIVEANRMSHKITLIQGKMEEITLPEAYTTVDIIISEWMGYFLLYESMLETVIYARDKYLDKAKGRLFPDQATIYLAGIEDADYKDEKFGFWDNVYGLDYSPMKEVVMGEPFVDTVQPAAVITDAYPVLKLDLATVTIEDLSFAAPFELTVNKKQNIHAILAWFDVEFTYCHPDPITLSTAADKKYTHWKQTVFYTDEVLAAQVNEKVVGYLKVNPTQKTKRDLEIEIMYKLETDDRLRFAQGHRQYKMYVSLHIPPPPRVEAALIRIY</sequence>
<reference evidence="8 9" key="1">
    <citation type="submission" date="2017-10" db="EMBL/GenBank/DDBJ databases">
        <title>Comparative genomics in systemic dimorphic fungi from Ajellomycetaceae.</title>
        <authorList>
            <person name="Munoz J.F."/>
            <person name="Mcewen J.G."/>
            <person name="Clay O.K."/>
            <person name="Cuomo C.A."/>
        </authorList>
    </citation>
    <scope>NUCLEOTIDE SEQUENCE [LARGE SCALE GENOMIC DNA]</scope>
    <source>
        <strain evidence="8 9">UAMH7299</strain>
    </source>
</reference>
<feature type="domain" description="Protein arginine N-methyltransferase" evidence="7">
    <location>
        <begin position="175"/>
        <end position="338"/>
    </location>
</feature>
<keyword evidence="2 6" id="KW-0489">Methyltransferase</keyword>
<name>A0A2B7XEM5_POLH7</name>
<keyword evidence="3 6" id="KW-0808">Transferase</keyword>
<dbReference type="InterPro" id="IPR055135">
    <property type="entry name" value="PRMT_dom"/>
</dbReference>
<evidence type="ECO:0000313" key="8">
    <source>
        <dbReference type="EMBL" id="PGH07117.1"/>
    </source>
</evidence>
<dbReference type="EC" id="2.1.1.319" evidence="1"/>
<dbReference type="Pfam" id="PF22528">
    <property type="entry name" value="PRMT_C"/>
    <property type="match status" value="1"/>
</dbReference>
<evidence type="ECO:0000256" key="6">
    <source>
        <dbReference type="PROSITE-ProRule" id="PRU01015"/>
    </source>
</evidence>
<dbReference type="OrthoDB" id="7848332at2759"/>
<dbReference type="Gene3D" id="3.40.50.150">
    <property type="entry name" value="Vaccinia Virus protein VP39"/>
    <property type="match status" value="1"/>
</dbReference>
<evidence type="ECO:0000313" key="9">
    <source>
        <dbReference type="Proteomes" id="UP000224634"/>
    </source>
</evidence>
<accession>A0A2B7XEM5</accession>
<dbReference type="Gene3D" id="2.70.160.11">
    <property type="entry name" value="Hnrnp arginine n-methyltransferase1"/>
    <property type="match status" value="1"/>
</dbReference>
<evidence type="ECO:0000256" key="2">
    <source>
        <dbReference type="ARBA" id="ARBA00022603"/>
    </source>
</evidence>
<dbReference type="GO" id="GO:0005634">
    <property type="term" value="C:nucleus"/>
    <property type="evidence" value="ECO:0007669"/>
    <property type="project" value="TreeGrafter"/>
</dbReference>
<evidence type="ECO:0000256" key="1">
    <source>
        <dbReference type="ARBA" id="ARBA00011925"/>
    </source>
</evidence>
<gene>
    <name evidence="8" type="ORF">AJ80_08056</name>
</gene>
<dbReference type="FunFam" id="3.40.50.150:FF:000003">
    <property type="entry name" value="Blast:Protein arginine N-methyltransferase 1"/>
    <property type="match status" value="1"/>
</dbReference>
<dbReference type="GO" id="GO:0032259">
    <property type="term" value="P:methylation"/>
    <property type="evidence" value="ECO:0007669"/>
    <property type="project" value="UniProtKB-KW"/>
</dbReference>
<dbReference type="EMBL" id="PDNA01000172">
    <property type="protein sequence ID" value="PGH07117.1"/>
    <property type="molecule type" value="Genomic_DNA"/>
</dbReference>
<evidence type="ECO:0000256" key="3">
    <source>
        <dbReference type="ARBA" id="ARBA00022679"/>
    </source>
</evidence>
<dbReference type="AlphaFoldDB" id="A0A2B7XEM5"/>
<evidence type="ECO:0000256" key="4">
    <source>
        <dbReference type="ARBA" id="ARBA00022691"/>
    </source>
</evidence>